<reference evidence="11" key="1">
    <citation type="submission" date="2021-01" db="EMBL/GenBank/DDBJ databases">
        <authorList>
            <person name="Corre E."/>
            <person name="Pelletier E."/>
            <person name="Niang G."/>
            <person name="Scheremetjew M."/>
            <person name="Finn R."/>
            <person name="Kale V."/>
            <person name="Holt S."/>
            <person name="Cochrane G."/>
            <person name="Meng A."/>
            <person name="Brown T."/>
            <person name="Cohen L."/>
        </authorList>
    </citation>
    <scope>NUCLEOTIDE SEQUENCE</scope>
    <source>
        <strain evidence="11">OF101</strain>
    </source>
</reference>
<dbReference type="GO" id="GO:0003723">
    <property type="term" value="F:RNA binding"/>
    <property type="evidence" value="ECO:0007669"/>
    <property type="project" value="InterPro"/>
</dbReference>
<accession>A0A7S1SF15</accession>
<proteinExistence type="inferred from homology"/>
<comment type="similarity">
    <text evidence="2">Belongs to the SF3A3 family.</text>
</comment>
<keyword evidence="7" id="KW-0539">Nucleus</keyword>
<dbReference type="Pfam" id="PF16837">
    <property type="entry name" value="SF3A3"/>
    <property type="match status" value="1"/>
</dbReference>
<keyword evidence="3" id="KW-0597">Phosphoprotein</keyword>
<feature type="compositionally biased region" description="Acidic residues" evidence="9">
    <location>
        <begin position="370"/>
        <end position="388"/>
    </location>
</feature>
<evidence type="ECO:0000256" key="7">
    <source>
        <dbReference type="ARBA" id="ARBA00023242"/>
    </source>
</evidence>
<dbReference type="PROSITE" id="PS50171">
    <property type="entry name" value="ZF_MATRIN"/>
    <property type="match status" value="1"/>
</dbReference>
<evidence type="ECO:0000313" key="11">
    <source>
        <dbReference type="EMBL" id="CAD9193072.1"/>
    </source>
</evidence>
<dbReference type="Pfam" id="PF12108">
    <property type="entry name" value="SF3a60_bindingd"/>
    <property type="match status" value="1"/>
</dbReference>
<evidence type="ECO:0000256" key="1">
    <source>
        <dbReference type="ARBA" id="ARBA00004123"/>
    </source>
</evidence>
<dbReference type="PANTHER" id="PTHR12786:SF2">
    <property type="entry name" value="SPLICING FACTOR 3A SUBUNIT 3"/>
    <property type="match status" value="1"/>
</dbReference>
<feature type="domain" description="Matrin-type" evidence="10">
    <location>
        <begin position="433"/>
        <end position="464"/>
    </location>
</feature>
<dbReference type="InterPro" id="IPR024598">
    <property type="entry name" value="SF3a60/Prp9_C"/>
</dbReference>
<evidence type="ECO:0000259" key="10">
    <source>
        <dbReference type="PROSITE" id="PS50171"/>
    </source>
</evidence>
<evidence type="ECO:0000256" key="3">
    <source>
        <dbReference type="ARBA" id="ARBA00022553"/>
    </source>
</evidence>
<dbReference type="EMBL" id="HBGE01117158">
    <property type="protein sequence ID" value="CAD9193072.1"/>
    <property type="molecule type" value="Transcribed_RNA"/>
</dbReference>
<dbReference type="AlphaFoldDB" id="A0A7S1SF15"/>
<evidence type="ECO:0000256" key="5">
    <source>
        <dbReference type="ARBA" id="ARBA00022771"/>
    </source>
</evidence>
<dbReference type="InterPro" id="IPR000690">
    <property type="entry name" value="Matrin/U1-C_Znf_C2H2"/>
</dbReference>
<dbReference type="GO" id="GO:0000398">
    <property type="term" value="P:mRNA splicing, via spliceosome"/>
    <property type="evidence" value="ECO:0007669"/>
    <property type="project" value="InterPro"/>
</dbReference>
<sequence>MSFSVLEQLRSSHEDIENIEKAMSMVLMDKTKSSKQTVSCEHALKYLIETSQNKSKTAVEIYQDKDGMRTDDINALAGQRGDKKQGDVWTSFYDKVKEVKDYHRRFSINQGLPEMQNSEWFYHRAFEAEKSGKLFSGEEDFGRRVDMHEHFVTYINIKKISVHRRNSFREATFARMKRRTPDLEADDPIISETVEKEYHEFDYIGWLKSVDQFHDIPRYCKYGQKEYTGYLDGIIAYLRDFLLRMQPLVGIEKLETQFDKEFDERWGDRSIPGWQEPTHKDRLFCLPSARLFNNEAVMKSHQSGKHYKKKVEEMQKLSFEEQKQLIQEAEEEDKRIARLESRAAKWHDLLSDTIQETVQHLQKKQSQTVEEMEMDKDDTDDEDMDDGVDVGSDFNPEDDEDRPIYNPLNLPLGWDGKPIPFWLYKLHGLGIEYKCEICGNYSYWGRRAFERHFQEWRHAFGMRCLKIPNTAHFKEITKIEDAITLYEKLKRDAEEQTFRPDQDVECEDIQGNVMSQRAFEDLRRQGLV</sequence>
<gene>
    <name evidence="11" type="ORF">ACAT0790_LOCUS69849</name>
</gene>
<protein>
    <recommendedName>
        <fullName evidence="10">Matrin-type domain-containing protein</fullName>
    </recommendedName>
</protein>
<name>A0A7S1SF15_ALECA</name>
<keyword evidence="6" id="KW-0862">Zinc</keyword>
<evidence type="ECO:0000256" key="8">
    <source>
        <dbReference type="SAM" id="Coils"/>
    </source>
</evidence>
<evidence type="ECO:0000256" key="2">
    <source>
        <dbReference type="ARBA" id="ARBA00008776"/>
    </source>
</evidence>
<keyword evidence="8" id="KW-0175">Coiled coil</keyword>
<evidence type="ECO:0000256" key="9">
    <source>
        <dbReference type="SAM" id="MobiDB-lite"/>
    </source>
</evidence>
<comment type="subcellular location">
    <subcellularLocation>
        <location evidence="1">Nucleus</location>
    </subcellularLocation>
</comment>
<keyword evidence="5" id="KW-0863">Zinc-finger</keyword>
<dbReference type="InterPro" id="IPR031774">
    <property type="entry name" value="SF3A3_dom"/>
</dbReference>
<dbReference type="PANTHER" id="PTHR12786">
    <property type="entry name" value="SPLICING FACTOR SF3A-RELATED"/>
    <property type="match status" value="1"/>
</dbReference>
<feature type="region of interest" description="Disordered" evidence="9">
    <location>
        <begin position="362"/>
        <end position="402"/>
    </location>
</feature>
<dbReference type="GO" id="GO:0008270">
    <property type="term" value="F:zinc ion binding"/>
    <property type="evidence" value="ECO:0007669"/>
    <property type="project" value="UniProtKB-KW"/>
</dbReference>
<dbReference type="Pfam" id="PF11931">
    <property type="entry name" value="SF3a60_Prp9_C"/>
    <property type="match status" value="1"/>
</dbReference>
<feature type="coiled-coil region" evidence="8">
    <location>
        <begin position="312"/>
        <end position="342"/>
    </location>
</feature>
<keyword evidence="4" id="KW-0479">Metal-binding</keyword>
<dbReference type="GO" id="GO:0005681">
    <property type="term" value="C:spliceosomal complex"/>
    <property type="evidence" value="ECO:0007669"/>
    <property type="project" value="InterPro"/>
</dbReference>
<evidence type="ECO:0000256" key="6">
    <source>
        <dbReference type="ARBA" id="ARBA00022833"/>
    </source>
</evidence>
<organism evidence="11">
    <name type="scientific">Alexandrium catenella</name>
    <name type="common">Red tide dinoflagellate</name>
    <name type="synonym">Gonyaulax catenella</name>
    <dbReference type="NCBI Taxonomy" id="2925"/>
    <lineage>
        <taxon>Eukaryota</taxon>
        <taxon>Sar</taxon>
        <taxon>Alveolata</taxon>
        <taxon>Dinophyceae</taxon>
        <taxon>Gonyaulacales</taxon>
        <taxon>Pyrocystaceae</taxon>
        <taxon>Alexandrium</taxon>
    </lineage>
</organism>
<dbReference type="InterPro" id="IPR051421">
    <property type="entry name" value="RNA_Proc_DNA_Dmg_Regulator"/>
</dbReference>
<evidence type="ECO:0000256" key="4">
    <source>
        <dbReference type="ARBA" id="ARBA00022723"/>
    </source>
</evidence>
<dbReference type="InterPro" id="IPR021966">
    <property type="entry name" value="SF3a60_bindingd"/>
</dbReference>